<evidence type="ECO:0000313" key="4">
    <source>
        <dbReference type="Proteomes" id="UP001172083"/>
    </source>
</evidence>
<feature type="compositionally biased region" description="Low complexity" evidence="1">
    <location>
        <begin position="377"/>
        <end position="388"/>
    </location>
</feature>
<feature type="region of interest" description="Disordered" evidence="1">
    <location>
        <begin position="352"/>
        <end position="406"/>
    </location>
</feature>
<evidence type="ECO:0000313" key="3">
    <source>
        <dbReference type="EMBL" id="MDN5216963.1"/>
    </source>
</evidence>
<gene>
    <name evidence="3" type="ORF">QQ020_33135</name>
</gene>
<accession>A0ABT8LKX2</accession>
<sequence>MTTNLKPALFLFLLLLTFSRSVSAQEGWNRTSDDGSWIYIPEDLKPGKKFYYKAYPAQQVHSAQVRDWLLTNARDLQKMLGEPLEPWKVKTDKKGSHSISNSFLDPSGKKFSVGYQAEAKNDETFFIIQMVTTQDLGMIIRYGMAYEKIKKNAQQIIKPEAVNVVAASEVVKKPTVDKKNTPSYQQDKVTVHQLAGLRSKERRKIIEAAIRTAPRKGVKSSALEAVWVDKYIDVIIGGFRVDTYLLFKNGEAYERCKTPPSEFNVAVSKELESASPWRKYSKWTTWRKNQNGKYEIRRNKTGQWEVLDGVRGTPGTASEKLNNTFWSYSGSSSFGSHKSSIKLMPDGQFELSSNSIMGGDGGGTGPYTATASKSDKQGSSSSTVVVGSHVGGGSSTQKKDGSKNTGTYKINGHTIEFYHDNGMIRRELFLFEKDRHNIIIGDESYWVKKN</sequence>
<reference evidence="3" key="1">
    <citation type="submission" date="2023-06" db="EMBL/GenBank/DDBJ databases">
        <title>Genomic of Agaribacillus aureum.</title>
        <authorList>
            <person name="Wang G."/>
        </authorList>
    </citation>
    <scope>NUCLEOTIDE SEQUENCE</scope>
    <source>
        <strain evidence="3">BMA12</strain>
    </source>
</reference>
<evidence type="ECO:0000256" key="1">
    <source>
        <dbReference type="SAM" id="MobiDB-lite"/>
    </source>
</evidence>
<feature type="chain" id="PRO_5045959199" evidence="2">
    <location>
        <begin position="25"/>
        <end position="450"/>
    </location>
</feature>
<keyword evidence="4" id="KW-1185">Reference proteome</keyword>
<organism evidence="3 4">
    <name type="scientific">Agaribacillus aureus</name>
    <dbReference type="NCBI Taxonomy" id="3051825"/>
    <lineage>
        <taxon>Bacteria</taxon>
        <taxon>Pseudomonadati</taxon>
        <taxon>Bacteroidota</taxon>
        <taxon>Cytophagia</taxon>
        <taxon>Cytophagales</taxon>
        <taxon>Splendidivirgaceae</taxon>
        <taxon>Agaribacillus</taxon>
    </lineage>
</organism>
<protein>
    <submittedName>
        <fullName evidence="3">Uncharacterized protein</fullName>
    </submittedName>
</protein>
<keyword evidence="2" id="KW-0732">Signal</keyword>
<dbReference type="Proteomes" id="UP001172083">
    <property type="component" value="Unassembled WGS sequence"/>
</dbReference>
<evidence type="ECO:0000256" key="2">
    <source>
        <dbReference type="SAM" id="SignalP"/>
    </source>
</evidence>
<dbReference type="RefSeq" id="WP_346762301.1">
    <property type="nucleotide sequence ID" value="NZ_JAUJEB010000012.1"/>
</dbReference>
<feature type="signal peptide" evidence="2">
    <location>
        <begin position="1"/>
        <end position="24"/>
    </location>
</feature>
<proteinExistence type="predicted"/>
<dbReference type="EMBL" id="JAUJEB010000012">
    <property type="protein sequence ID" value="MDN5216963.1"/>
    <property type="molecule type" value="Genomic_DNA"/>
</dbReference>
<comment type="caution">
    <text evidence="3">The sequence shown here is derived from an EMBL/GenBank/DDBJ whole genome shotgun (WGS) entry which is preliminary data.</text>
</comment>
<name>A0ABT8LKX2_9BACT</name>